<evidence type="ECO:0000256" key="3">
    <source>
        <dbReference type="ARBA" id="ARBA00022989"/>
    </source>
</evidence>
<dbReference type="GO" id="GO:0043190">
    <property type="term" value="C:ATP-binding cassette (ABC) transporter complex"/>
    <property type="evidence" value="ECO:0007669"/>
    <property type="project" value="InterPro"/>
</dbReference>
<keyword evidence="5" id="KW-0813">Transport</keyword>
<dbReference type="Proteomes" id="UP000318704">
    <property type="component" value="Chromosome"/>
</dbReference>
<feature type="domain" description="ABC transmembrane type-2" evidence="6">
    <location>
        <begin position="36"/>
        <end position="280"/>
    </location>
</feature>
<feature type="transmembrane region" description="Helical" evidence="5">
    <location>
        <begin position="76"/>
        <end position="97"/>
    </location>
</feature>
<dbReference type="PANTHER" id="PTHR43229:SF2">
    <property type="entry name" value="NODULATION PROTEIN J"/>
    <property type="match status" value="1"/>
</dbReference>
<dbReference type="PROSITE" id="PS51012">
    <property type="entry name" value="ABC_TM2"/>
    <property type="match status" value="1"/>
</dbReference>
<feature type="transmembrane region" description="Helical" evidence="5">
    <location>
        <begin position="160"/>
        <end position="185"/>
    </location>
</feature>
<evidence type="ECO:0000256" key="1">
    <source>
        <dbReference type="ARBA" id="ARBA00004141"/>
    </source>
</evidence>
<dbReference type="InterPro" id="IPR000412">
    <property type="entry name" value="ABC_2_transport"/>
</dbReference>
<dbReference type="PIRSF" id="PIRSF006648">
    <property type="entry name" value="DrrB"/>
    <property type="match status" value="1"/>
</dbReference>
<evidence type="ECO:0000313" key="7">
    <source>
        <dbReference type="EMBL" id="QDT99414.1"/>
    </source>
</evidence>
<feature type="transmembrane region" description="Helical" evidence="5">
    <location>
        <begin position="192"/>
        <end position="212"/>
    </location>
</feature>
<dbReference type="Pfam" id="PF01061">
    <property type="entry name" value="ABC2_membrane"/>
    <property type="match status" value="1"/>
</dbReference>
<dbReference type="PANTHER" id="PTHR43229">
    <property type="entry name" value="NODULATION PROTEIN J"/>
    <property type="match status" value="1"/>
</dbReference>
<evidence type="ECO:0000256" key="4">
    <source>
        <dbReference type="ARBA" id="ARBA00023136"/>
    </source>
</evidence>
<keyword evidence="5" id="KW-1003">Cell membrane</keyword>
<dbReference type="AlphaFoldDB" id="A0A517W2D2"/>
<feature type="transmembrane region" description="Helical" evidence="5">
    <location>
        <begin position="118"/>
        <end position="140"/>
    </location>
</feature>
<evidence type="ECO:0000259" key="6">
    <source>
        <dbReference type="PROSITE" id="PS51012"/>
    </source>
</evidence>
<dbReference type="InterPro" id="IPR051784">
    <property type="entry name" value="Nod_factor_ABC_transporter"/>
</dbReference>
<dbReference type="InterPro" id="IPR013525">
    <property type="entry name" value="ABC2_TM"/>
</dbReference>
<evidence type="ECO:0000256" key="5">
    <source>
        <dbReference type="RuleBase" id="RU361157"/>
    </source>
</evidence>
<gene>
    <name evidence="7" type="primary">drrB</name>
    <name evidence="7" type="ORF">V144x_49250</name>
</gene>
<accession>A0A517W2D2</accession>
<name>A0A517W2D2_9PLAN</name>
<comment type="similarity">
    <text evidence="5">Belongs to the ABC-2 integral membrane protein family.</text>
</comment>
<keyword evidence="2 5" id="KW-0812">Transmembrane</keyword>
<dbReference type="InterPro" id="IPR047817">
    <property type="entry name" value="ABC2_TM_bact-type"/>
</dbReference>
<keyword evidence="4 5" id="KW-0472">Membrane</keyword>
<dbReference type="KEGG" id="gaw:V144x_49250"/>
<evidence type="ECO:0000313" key="8">
    <source>
        <dbReference type="Proteomes" id="UP000318704"/>
    </source>
</evidence>
<organism evidence="7 8">
    <name type="scientific">Gimesia aquarii</name>
    <dbReference type="NCBI Taxonomy" id="2527964"/>
    <lineage>
        <taxon>Bacteria</taxon>
        <taxon>Pseudomonadati</taxon>
        <taxon>Planctomycetota</taxon>
        <taxon>Planctomycetia</taxon>
        <taxon>Planctomycetales</taxon>
        <taxon>Planctomycetaceae</taxon>
        <taxon>Gimesia</taxon>
    </lineage>
</organism>
<reference evidence="7 8" key="1">
    <citation type="submission" date="2019-03" db="EMBL/GenBank/DDBJ databases">
        <title>Deep-cultivation of Planctomycetes and their phenomic and genomic characterization uncovers novel biology.</title>
        <authorList>
            <person name="Wiegand S."/>
            <person name="Jogler M."/>
            <person name="Boedeker C."/>
            <person name="Pinto D."/>
            <person name="Vollmers J."/>
            <person name="Rivas-Marin E."/>
            <person name="Kohn T."/>
            <person name="Peeters S.H."/>
            <person name="Heuer A."/>
            <person name="Rast P."/>
            <person name="Oberbeckmann S."/>
            <person name="Bunk B."/>
            <person name="Jeske O."/>
            <person name="Meyerdierks A."/>
            <person name="Storesund J.E."/>
            <person name="Kallscheuer N."/>
            <person name="Luecker S."/>
            <person name="Lage O.M."/>
            <person name="Pohl T."/>
            <person name="Merkel B.J."/>
            <person name="Hornburger P."/>
            <person name="Mueller R.-W."/>
            <person name="Bruemmer F."/>
            <person name="Labrenz M."/>
            <person name="Spormann A.M."/>
            <person name="Op den Camp H."/>
            <person name="Overmann J."/>
            <person name="Amann R."/>
            <person name="Jetten M.S.M."/>
            <person name="Mascher T."/>
            <person name="Medema M.H."/>
            <person name="Devos D.P."/>
            <person name="Kaster A.-K."/>
            <person name="Ovreas L."/>
            <person name="Rohde M."/>
            <person name="Galperin M.Y."/>
            <person name="Jogler C."/>
        </authorList>
    </citation>
    <scope>NUCLEOTIDE SEQUENCE [LARGE SCALE GENOMIC DNA]</scope>
    <source>
        <strain evidence="7 8">V144</strain>
    </source>
</reference>
<feature type="transmembrane region" description="Helical" evidence="5">
    <location>
        <begin position="38"/>
        <end position="56"/>
    </location>
</feature>
<dbReference type="GO" id="GO:0140359">
    <property type="term" value="F:ABC-type transporter activity"/>
    <property type="evidence" value="ECO:0007669"/>
    <property type="project" value="InterPro"/>
</dbReference>
<proteinExistence type="inferred from homology"/>
<keyword evidence="3 5" id="KW-1133">Transmembrane helix</keyword>
<sequence length="286" mass="31322">MNQTSSISAAGPAKQFLLPVLTLAQREVVRFLRQRTRVIGALVQPILFWILFGAGLRGSFKPPEWAASGMTYQEYFFPGVTVMILMFTAIFSTISIIEDRKEGFLQGVLVSPVPRTSIVLGKLLGGTILAVLQAVLFILLGPLLKIVGLAPDFQTGVSLATFIPLILFLFLLGFSLTALGFVIAWPMESTQGFHAIMSVFLMPMWLLSGSFFPAGDSGWLSWIIRANPLTYGVTGLRRILTPEPGLSSTPGNPSMIICLTVTSMMCIIYIALAIWMTQKRSTRNAR</sequence>
<dbReference type="RefSeq" id="WP_144988902.1">
    <property type="nucleotide sequence ID" value="NZ_CP037920.1"/>
</dbReference>
<comment type="subcellular location">
    <subcellularLocation>
        <location evidence="5">Cell membrane</location>
        <topology evidence="5">Multi-pass membrane protein</topology>
    </subcellularLocation>
    <subcellularLocation>
        <location evidence="1">Membrane</location>
        <topology evidence="1">Multi-pass membrane protein</topology>
    </subcellularLocation>
</comment>
<protein>
    <recommendedName>
        <fullName evidence="5">Transport permease protein</fullName>
    </recommendedName>
</protein>
<feature type="transmembrane region" description="Helical" evidence="5">
    <location>
        <begin position="254"/>
        <end position="276"/>
    </location>
</feature>
<evidence type="ECO:0000256" key="2">
    <source>
        <dbReference type="ARBA" id="ARBA00022692"/>
    </source>
</evidence>
<dbReference type="EMBL" id="CP037920">
    <property type="protein sequence ID" value="QDT99414.1"/>
    <property type="molecule type" value="Genomic_DNA"/>
</dbReference>